<dbReference type="Pfam" id="PF00094">
    <property type="entry name" value="VWD"/>
    <property type="match status" value="1"/>
</dbReference>
<reference evidence="5" key="3">
    <citation type="submission" date="2025-09" db="UniProtKB">
        <authorList>
            <consortium name="Ensembl"/>
        </authorList>
    </citation>
    <scope>IDENTIFICATION</scope>
</reference>
<dbReference type="STRING" id="161767.ENSAPEP00000008170"/>
<dbReference type="PANTHER" id="PTHR46698">
    <property type="entry name" value="CROSSVEINLESS 2"/>
    <property type="match status" value="1"/>
</dbReference>
<comment type="subcellular location">
    <subcellularLocation>
        <location evidence="1">Secreted</location>
    </subcellularLocation>
</comment>
<proteinExistence type="predicted"/>
<dbReference type="AlphaFoldDB" id="A0A3P8S7Y5"/>
<dbReference type="Ensembl" id="ENSAPET00000008407.1">
    <property type="protein sequence ID" value="ENSAPEP00000008170.1"/>
    <property type="gene ID" value="ENSAPEG00000005907.1"/>
</dbReference>
<evidence type="ECO:0000259" key="4">
    <source>
        <dbReference type="PROSITE" id="PS51233"/>
    </source>
</evidence>
<dbReference type="Pfam" id="PF12714">
    <property type="entry name" value="TILa"/>
    <property type="match status" value="1"/>
</dbReference>
<dbReference type="GeneTree" id="ENSGT00950000183155"/>
<dbReference type="GO" id="GO:0005576">
    <property type="term" value="C:extracellular region"/>
    <property type="evidence" value="ECO:0007669"/>
    <property type="project" value="UniProtKB-SubCell"/>
</dbReference>
<protein>
    <recommendedName>
        <fullName evidence="4">VWFD domain-containing protein</fullName>
    </recommendedName>
</protein>
<reference evidence="5 6" key="1">
    <citation type="submission" date="2018-03" db="EMBL/GenBank/DDBJ databases">
        <title>Finding Nemo's genes: A chromosome-scale reference assembly of the genome of the orange clownfish Amphiprion percula.</title>
        <authorList>
            <person name="Lehmann R."/>
        </authorList>
    </citation>
    <scope>NUCLEOTIDE SEQUENCE</scope>
</reference>
<feature type="domain" description="VWFD" evidence="4">
    <location>
        <begin position="70"/>
        <end position="162"/>
    </location>
</feature>
<dbReference type="PANTHER" id="PTHR46698:SF7">
    <property type="entry name" value="VWFD DOMAIN-CONTAINING PROTEIN"/>
    <property type="match status" value="1"/>
</dbReference>
<keyword evidence="2" id="KW-0964">Secreted</keyword>
<organism evidence="5 6">
    <name type="scientific">Amphiprion percula</name>
    <name type="common">Orange clownfish</name>
    <name type="synonym">Lutjanus percula</name>
    <dbReference type="NCBI Taxonomy" id="161767"/>
    <lineage>
        <taxon>Eukaryota</taxon>
        <taxon>Metazoa</taxon>
        <taxon>Chordata</taxon>
        <taxon>Craniata</taxon>
        <taxon>Vertebrata</taxon>
        <taxon>Euteleostomi</taxon>
        <taxon>Actinopterygii</taxon>
        <taxon>Neopterygii</taxon>
        <taxon>Teleostei</taxon>
        <taxon>Neoteleostei</taxon>
        <taxon>Acanthomorphata</taxon>
        <taxon>Ovalentaria</taxon>
        <taxon>Pomacentridae</taxon>
        <taxon>Amphiprion</taxon>
    </lineage>
</organism>
<evidence type="ECO:0000256" key="2">
    <source>
        <dbReference type="ARBA" id="ARBA00022525"/>
    </source>
</evidence>
<dbReference type="GO" id="GO:0030513">
    <property type="term" value="P:positive regulation of BMP signaling pathway"/>
    <property type="evidence" value="ECO:0007669"/>
    <property type="project" value="TreeGrafter"/>
</dbReference>
<dbReference type="Proteomes" id="UP000265080">
    <property type="component" value="Chromosome 17"/>
</dbReference>
<dbReference type="PROSITE" id="PS51233">
    <property type="entry name" value="VWFD"/>
    <property type="match status" value="1"/>
</dbReference>
<evidence type="ECO:0000256" key="1">
    <source>
        <dbReference type="ARBA" id="ARBA00004613"/>
    </source>
</evidence>
<evidence type="ECO:0000313" key="5">
    <source>
        <dbReference type="Ensembl" id="ENSAPEP00000008170.1"/>
    </source>
</evidence>
<reference evidence="5" key="2">
    <citation type="submission" date="2025-08" db="UniProtKB">
        <authorList>
            <consortium name="Ensembl"/>
        </authorList>
    </citation>
    <scope>IDENTIFICATION</scope>
</reference>
<evidence type="ECO:0000256" key="3">
    <source>
        <dbReference type="ARBA" id="ARBA00022729"/>
    </source>
</evidence>
<keyword evidence="6" id="KW-1185">Reference proteome</keyword>
<dbReference type="InterPro" id="IPR025615">
    <property type="entry name" value="TILa_dom"/>
</dbReference>
<accession>A0A3P8S7Y5</accession>
<dbReference type="OMA" id="IMCENAN"/>
<keyword evidence="3" id="KW-0732">Signal</keyword>
<dbReference type="InterPro" id="IPR052424">
    <property type="entry name" value="Kielin_Chordin-BMP_Reg"/>
</dbReference>
<name>A0A3P8S7Y5_AMPPE</name>
<dbReference type="InterPro" id="IPR001846">
    <property type="entry name" value="VWF_type-D"/>
</dbReference>
<sequence length="162" mass="17682">MDCVPEAQCGCTYEGRYVEADTSFWGDETCTEIYTCSASGGLSISQTGCPSGRQCQVVAGLRGCYALSYATCLVSGDPHFVTFDGQRFNFQGTCIYEMASVSSNQTSLEHFSVVLQSSGQDKRIGSVVQLVEVMVYGYNFTISKEYPGAVVVNMYFLKTAYK</sequence>
<evidence type="ECO:0000313" key="6">
    <source>
        <dbReference type="Proteomes" id="UP000265080"/>
    </source>
</evidence>